<evidence type="ECO:0000313" key="3">
    <source>
        <dbReference type="Proteomes" id="UP001175271"/>
    </source>
</evidence>
<sequence>MARLTLALLLTAFVAFVAISVSKPVFIVSYNAAYGDELDLSSLPTPDEVMNLNSTEELMDAIQGFEAEKVDNSTAESQRKVILIVM</sequence>
<protein>
    <submittedName>
        <fullName evidence="2">Uncharacterized protein</fullName>
    </submittedName>
</protein>
<comment type="caution">
    <text evidence="2">The sequence shown here is derived from an EMBL/GenBank/DDBJ whole genome shotgun (WGS) entry which is preliminary data.</text>
</comment>
<keyword evidence="1" id="KW-0732">Signal</keyword>
<accession>A0AA39HMW2</accession>
<dbReference type="Proteomes" id="UP001175271">
    <property type="component" value="Unassembled WGS sequence"/>
</dbReference>
<evidence type="ECO:0000313" key="2">
    <source>
        <dbReference type="EMBL" id="KAK0408820.1"/>
    </source>
</evidence>
<reference evidence="2" key="1">
    <citation type="submission" date="2023-06" db="EMBL/GenBank/DDBJ databases">
        <title>Genomic analysis of the entomopathogenic nematode Steinernema hermaphroditum.</title>
        <authorList>
            <person name="Schwarz E.M."/>
            <person name="Heppert J.K."/>
            <person name="Baniya A."/>
            <person name="Schwartz H.T."/>
            <person name="Tan C.-H."/>
            <person name="Antoshechkin I."/>
            <person name="Sternberg P.W."/>
            <person name="Goodrich-Blair H."/>
            <person name="Dillman A.R."/>
        </authorList>
    </citation>
    <scope>NUCLEOTIDE SEQUENCE</scope>
    <source>
        <strain evidence="2">PS9179</strain>
        <tissue evidence="2">Whole animal</tissue>
    </source>
</reference>
<proteinExistence type="predicted"/>
<organism evidence="2 3">
    <name type="scientific">Steinernema hermaphroditum</name>
    <dbReference type="NCBI Taxonomy" id="289476"/>
    <lineage>
        <taxon>Eukaryota</taxon>
        <taxon>Metazoa</taxon>
        <taxon>Ecdysozoa</taxon>
        <taxon>Nematoda</taxon>
        <taxon>Chromadorea</taxon>
        <taxon>Rhabditida</taxon>
        <taxon>Tylenchina</taxon>
        <taxon>Panagrolaimomorpha</taxon>
        <taxon>Strongyloidoidea</taxon>
        <taxon>Steinernematidae</taxon>
        <taxon>Steinernema</taxon>
    </lineage>
</organism>
<keyword evidence="3" id="KW-1185">Reference proteome</keyword>
<feature type="signal peptide" evidence="1">
    <location>
        <begin position="1"/>
        <end position="22"/>
    </location>
</feature>
<gene>
    <name evidence="2" type="ORF">QR680_004180</name>
</gene>
<dbReference type="AlphaFoldDB" id="A0AA39HMW2"/>
<feature type="chain" id="PRO_5041319574" evidence="1">
    <location>
        <begin position="23"/>
        <end position="86"/>
    </location>
</feature>
<evidence type="ECO:0000256" key="1">
    <source>
        <dbReference type="SAM" id="SignalP"/>
    </source>
</evidence>
<dbReference type="EMBL" id="JAUCMV010000003">
    <property type="protein sequence ID" value="KAK0408820.1"/>
    <property type="molecule type" value="Genomic_DNA"/>
</dbReference>
<name>A0AA39HMW2_9BILA</name>